<dbReference type="OrthoDB" id="1445093at2"/>
<dbReference type="EMBL" id="FWYF01000005">
    <property type="protein sequence ID" value="SMD38685.1"/>
    <property type="molecule type" value="Genomic_DNA"/>
</dbReference>
<accession>A0A1W2GPU5</accession>
<dbReference type="RefSeq" id="WP_084374476.1">
    <property type="nucleotide sequence ID" value="NZ_FWYF01000005.1"/>
</dbReference>
<sequence length="128" mass="14797">MKRLEKKYLVKTNEKLFYEALTNQANVSQWSGASAIMHEEAGTAFSLWGGSIVGINTKVARNQLVQQWKEKNWANYSKVSFEWKAGEEGLEVYLIHTDIPDGSFQNIKRGWDEHYMNPLITWLESNNL</sequence>
<keyword evidence="4" id="KW-1185">Reference proteome</keyword>
<evidence type="ECO:0000256" key="1">
    <source>
        <dbReference type="ARBA" id="ARBA00006817"/>
    </source>
</evidence>
<feature type="domain" description="Activator of Hsp90 ATPase homologue 1/2-like C-terminal" evidence="2">
    <location>
        <begin position="16"/>
        <end position="117"/>
    </location>
</feature>
<name>A0A1W2GPU5_REIFA</name>
<gene>
    <name evidence="3" type="ORF">SAMN04488029_3850</name>
</gene>
<dbReference type="InterPro" id="IPR023393">
    <property type="entry name" value="START-like_dom_sf"/>
</dbReference>
<proteinExistence type="inferred from homology"/>
<dbReference type="AlphaFoldDB" id="A0A1W2GPU5"/>
<organism evidence="3 4">
    <name type="scientific">Reichenbachiella faecimaris</name>
    <dbReference type="NCBI Taxonomy" id="692418"/>
    <lineage>
        <taxon>Bacteria</taxon>
        <taxon>Pseudomonadati</taxon>
        <taxon>Bacteroidota</taxon>
        <taxon>Cytophagia</taxon>
        <taxon>Cytophagales</taxon>
        <taxon>Reichenbachiellaceae</taxon>
        <taxon>Reichenbachiella</taxon>
    </lineage>
</organism>
<dbReference type="Pfam" id="PF08327">
    <property type="entry name" value="AHSA1"/>
    <property type="match status" value="1"/>
</dbReference>
<dbReference type="InterPro" id="IPR013538">
    <property type="entry name" value="ASHA1/2-like_C"/>
</dbReference>
<comment type="similarity">
    <text evidence="1">Belongs to the AHA1 family.</text>
</comment>
<reference evidence="3 4" key="1">
    <citation type="submission" date="2017-04" db="EMBL/GenBank/DDBJ databases">
        <authorList>
            <person name="Afonso C.L."/>
            <person name="Miller P.J."/>
            <person name="Scott M.A."/>
            <person name="Spackman E."/>
            <person name="Goraichik I."/>
            <person name="Dimitrov K.M."/>
            <person name="Suarez D.L."/>
            <person name="Swayne D.E."/>
        </authorList>
    </citation>
    <scope>NUCLEOTIDE SEQUENCE [LARGE SCALE GENOMIC DNA]</scope>
    <source>
        <strain evidence="3 4">DSM 26133</strain>
    </source>
</reference>
<dbReference type="STRING" id="692418.SAMN04488029_3850"/>
<dbReference type="Gene3D" id="3.30.530.20">
    <property type="match status" value="1"/>
</dbReference>
<dbReference type="SUPFAM" id="SSF55961">
    <property type="entry name" value="Bet v1-like"/>
    <property type="match status" value="1"/>
</dbReference>
<protein>
    <submittedName>
        <fullName evidence="3">Activator of Hsp90 ATPase homolog 1-like protein</fullName>
    </submittedName>
</protein>
<dbReference type="Proteomes" id="UP000192472">
    <property type="component" value="Unassembled WGS sequence"/>
</dbReference>
<evidence type="ECO:0000313" key="4">
    <source>
        <dbReference type="Proteomes" id="UP000192472"/>
    </source>
</evidence>
<evidence type="ECO:0000259" key="2">
    <source>
        <dbReference type="Pfam" id="PF08327"/>
    </source>
</evidence>
<evidence type="ECO:0000313" key="3">
    <source>
        <dbReference type="EMBL" id="SMD38685.1"/>
    </source>
</evidence>